<evidence type="ECO:0000313" key="2">
    <source>
        <dbReference type="Proteomes" id="UP000245728"/>
    </source>
</evidence>
<name>A0A2S2E1E0_9ALTE</name>
<organism evidence="1 2">
    <name type="scientific">Saliniradius amylolyticus</name>
    <dbReference type="NCBI Taxonomy" id="2183582"/>
    <lineage>
        <taxon>Bacteria</taxon>
        <taxon>Pseudomonadati</taxon>
        <taxon>Pseudomonadota</taxon>
        <taxon>Gammaproteobacteria</taxon>
        <taxon>Alteromonadales</taxon>
        <taxon>Alteromonadaceae</taxon>
        <taxon>Saliniradius</taxon>
    </lineage>
</organism>
<evidence type="ECO:0008006" key="3">
    <source>
        <dbReference type="Google" id="ProtNLM"/>
    </source>
</evidence>
<proteinExistence type="predicted"/>
<dbReference type="PANTHER" id="PTHR38774:SF1">
    <property type="entry name" value="CYTOPLASMIC PROTEIN"/>
    <property type="match status" value="1"/>
</dbReference>
<dbReference type="AlphaFoldDB" id="A0A2S2E1E0"/>
<dbReference type="KEGG" id="salh:HMF8227_00584"/>
<accession>A0A2S2E1E0</accession>
<dbReference type="PANTHER" id="PTHR38774">
    <property type="entry name" value="CYTOPLASMIC PROTEIN-RELATED"/>
    <property type="match status" value="1"/>
</dbReference>
<sequence length="149" mass="17195">MRGGVSNTAVSKKYIPHLANLQAVCEANYGRLMALLPEVDSEAMEYQFNATPGSLFTIRIVSCEPYTTTLEMSQSQHGLPDYLRPQMQVRIYHDARMAEVLGFQHMGRFRSSYDYPNRLMHQKNEKELVNLFLAEWLEFCLRQQQSAKA</sequence>
<dbReference type="OrthoDB" id="9793663at2"/>
<dbReference type="Proteomes" id="UP000245728">
    <property type="component" value="Chromosome"/>
</dbReference>
<reference evidence="1 2" key="1">
    <citation type="submission" date="2018-05" db="EMBL/GenBank/DDBJ databases">
        <title>Salinimonas sp. HMF8227 Genome sequencing and assembly.</title>
        <authorList>
            <person name="Kang H."/>
            <person name="Kang J."/>
            <person name="Cha I."/>
            <person name="Kim H."/>
            <person name="Joh K."/>
        </authorList>
    </citation>
    <scope>NUCLEOTIDE SEQUENCE [LARGE SCALE GENOMIC DNA]</scope>
    <source>
        <strain evidence="1 2">HMF8227</strain>
    </source>
</reference>
<dbReference type="InterPro" id="IPR009659">
    <property type="entry name" value="DUF1249"/>
</dbReference>
<protein>
    <recommendedName>
        <fullName evidence="3">Dehydrogenase</fullName>
    </recommendedName>
</protein>
<keyword evidence="2" id="KW-1185">Reference proteome</keyword>
<dbReference type="Pfam" id="PF06853">
    <property type="entry name" value="DUF1249"/>
    <property type="match status" value="1"/>
</dbReference>
<evidence type="ECO:0000313" key="1">
    <source>
        <dbReference type="EMBL" id="AWL11080.1"/>
    </source>
</evidence>
<gene>
    <name evidence="1" type="ORF">HMF8227_00584</name>
</gene>
<dbReference type="EMBL" id="CP029347">
    <property type="protein sequence ID" value="AWL11080.1"/>
    <property type="molecule type" value="Genomic_DNA"/>
</dbReference>